<reference evidence="6 7" key="1">
    <citation type="submission" date="2018-08" db="EMBL/GenBank/DDBJ databases">
        <title>Freshwater and sediment microbial communities from various areas in North America, analyzing microbe dynamics in response to fracking.</title>
        <authorList>
            <person name="Lamendella R."/>
        </authorList>
    </citation>
    <scope>NUCLEOTIDE SEQUENCE [LARGE SCALE GENOMIC DNA]</scope>
    <source>
        <strain evidence="6 7">DB-1</strain>
    </source>
</reference>
<dbReference type="GO" id="GO:0003677">
    <property type="term" value="F:DNA binding"/>
    <property type="evidence" value="ECO:0007669"/>
    <property type="project" value="UniProtKB-UniRule"/>
</dbReference>
<dbReference type="PANTHER" id="PTHR47506">
    <property type="entry name" value="TRANSCRIPTIONAL REGULATORY PROTEIN"/>
    <property type="match status" value="1"/>
</dbReference>
<evidence type="ECO:0000259" key="5">
    <source>
        <dbReference type="PROSITE" id="PS50977"/>
    </source>
</evidence>
<dbReference type="Pfam" id="PF00440">
    <property type="entry name" value="TetR_N"/>
    <property type="match status" value="1"/>
</dbReference>
<dbReference type="PRINTS" id="PR00455">
    <property type="entry name" value="HTHTETR"/>
</dbReference>
<feature type="domain" description="HTH tetR-type" evidence="5">
    <location>
        <begin position="2"/>
        <end position="62"/>
    </location>
</feature>
<organism evidence="6 7">
    <name type="scientific">Bacillus mycoides</name>
    <dbReference type="NCBI Taxonomy" id="1405"/>
    <lineage>
        <taxon>Bacteria</taxon>
        <taxon>Bacillati</taxon>
        <taxon>Bacillota</taxon>
        <taxon>Bacilli</taxon>
        <taxon>Bacillales</taxon>
        <taxon>Bacillaceae</taxon>
        <taxon>Bacillus</taxon>
        <taxon>Bacillus cereus group</taxon>
    </lineage>
</organism>
<evidence type="ECO:0000313" key="7">
    <source>
        <dbReference type="Proteomes" id="UP000256530"/>
    </source>
</evidence>
<evidence type="ECO:0000256" key="3">
    <source>
        <dbReference type="ARBA" id="ARBA00023163"/>
    </source>
</evidence>
<dbReference type="PROSITE" id="PS50977">
    <property type="entry name" value="HTH_TETR_2"/>
    <property type="match status" value="1"/>
</dbReference>
<dbReference type="PANTHER" id="PTHR47506:SF6">
    <property type="entry name" value="HTH-TYPE TRANSCRIPTIONAL REPRESSOR NEMR"/>
    <property type="match status" value="1"/>
</dbReference>
<protein>
    <submittedName>
        <fullName evidence="6">TetR family transcriptional regulator</fullName>
    </submittedName>
</protein>
<dbReference type="RefSeq" id="WP_002204066.1">
    <property type="nucleotide sequence ID" value="NZ_CP189818.1"/>
</dbReference>
<comment type="caution">
    <text evidence="6">The sequence shown here is derived from an EMBL/GenBank/DDBJ whole genome shotgun (WGS) entry which is preliminary data.</text>
</comment>
<evidence type="ECO:0000256" key="4">
    <source>
        <dbReference type="PROSITE-ProRule" id="PRU00335"/>
    </source>
</evidence>
<proteinExistence type="predicted"/>
<evidence type="ECO:0000256" key="1">
    <source>
        <dbReference type="ARBA" id="ARBA00023015"/>
    </source>
</evidence>
<dbReference type="Proteomes" id="UP000256530">
    <property type="component" value="Unassembled WGS sequence"/>
</dbReference>
<feature type="DNA-binding region" description="H-T-H motif" evidence="4">
    <location>
        <begin position="25"/>
        <end position="44"/>
    </location>
</feature>
<dbReference type="Gene3D" id="1.10.357.10">
    <property type="entry name" value="Tetracycline Repressor, domain 2"/>
    <property type="match status" value="1"/>
</dbReference>
<evidence type="ECO:0000256" key="2">
    <source>
        <dbReference type="ARBA" id="ARBA00023125"/>
    </source>
</evidence>
<name>A0A3D9TK92_BACMY</name>
<dbReference type="InterPro" id="IPR001647">
    <property type="entry name" value="HTH_TetR"/>
</dbReference>
<dbReference type="AlphaFoldDB" id="A0A3D9TK92"/>
<keyword evidence="3" id="KW-0804">Transcription</keyword>
<evidence type="ECO:0000313" key="6">
    <source>
        <dbReference type="EMBL" id="REF17618.1"/>
    </source>
</evidence>
<gene>
    <name evidence="6" type="ORF">DET55_14730</name>
</gene>
<dbReference type="SUPFAM" id="SSF46689">
    <property type="entry name" value="Homeodomain-like"/>
    <property type="match status" value="1"/>
</dbReference>
<keyword evidence="1" id="KW-0805">Transcription regulation</keyword>
<sequence length="301" mass="35432">MNKKKRDVLDKAHELFIEQGYHATSIQDILNHSNISKGSFYNYFSSKGELFKAVFKLIQEEMQVERDKLLIGEDCKDIAIYIEQVSLMMELNKKNKLMQLIEDVLVSNDPDLIQFIKQSKYLFLSWVYKRFTNIFPEDKSNYLVDCAVIFIGMMQNILHTSNAWNQTITIKQIVTYCMDRIIIILEDISEKSIQLFTPAYINEFLPQSDYNDFFNNEFSIATLNLKKVIEKKNGFEKQKMTTCLNLLYFIQEEIMYNKADSRKFLIESALTTLKNSPEINATQEYIQYEQILGKMDYFPIS</sequence>
<accession>A0A3D9TK92</accession>
<keyword evidence="2 4" id="KW-0238">DNA-binding</keyword>
<dbReference type="InterPro" id="IPR009057">
    <property type="entry name" value="Homeodomain-like_sf"/>
</dbReference>
<dbReference type="EMBL" id="QTTY01000047">
    <property type="protein sequence ID" value="REF17618.1"/>
    <property type="molecule type" value="Genomic_DNA"/>
</dbReference>
<dbReference type="PROSITE" id="PS01081">
    <property type="entry name" value="HTH_TETR_1"/>
    <property type="match status" value="1"/>
</dbReference>
<dbReference type="InterPro" id="IPR023772">
    <property type="entry name" value="DNA-bd_HTH_TetR-type_CS"/>
</dbReference>